<dbReference type="InterPro" id="IPR001525">
    <property type="entry name" value="C5_MeTfrase"/>
</dbReference>
<comment type="similarity">
    <text evidence="6 7">Belongs to the class I-like SAM-binding methyltransferase superfamily. C5-methyltransferase family.</text>
</comment>
<organism evidence="8 9">
    <name type="scientific">Cryobacterium arcticum</name>
    <dbReference type="NCBI Taxonomy" id="670052"/>
    <lineage>
        <taxon>Bacteria</taxon>
        <taxon>Bacillati</taxon>
        <taxon>Actinomycetota</taxon>
        <taxon>Actinomycetes</taxon>
        <taxon>Micrococcales</taxon>
        <taxon>Microbacteriaceae</taxon>
        <taxon>Cryobacterium</taxon>
    </lineage>
</organism>
<keyword evidence="2 6" id="KW-0489">Methyltransferase</keyword>
<protein>
    <recommendedName>
        <fullName evidence="1">DNA (cytosine-5-)-methyltransferase</fullName>
        <ecNumber evidence="1">2.1.1.37</ecNumber>
    </recommendedName>
</protein>
<dbReference type="InterPro" id="IPR029063">
    <property type="entry name" value="SAM-dependent_MTases_sf"/>
</dbReference>
<dbReference type="GO" id="GO:0044027">
    <property type="term" value="P:negative regulation of gene expression via chromosomal CpG island methylation"/>
    <property type="evidence" value="ECO:0007669"/>
    <property type="project" value="TreeGrafter"/>
</dbReference>
<keyword evidence="4 6" id="KW-0949">S-adenosyl-L-methionine</keyword>
<dbReference type="Pfam" id="PF00145">
    <property type="entry name" value="DNA_methylase"/>
    <property type="match status" value="1"/>
</dbReference>
<dbReference type="EMBL" id="QHLY01000012">
    <property type="protein sequence ID" value="PXA68292.1"/>
    <property type="molecule type" value="Genomic_DNA"/>
</dbReference>
<name>A0A317ZP65_9MICO</name>
<sequence length="528" mass="58566">MIPVLDIFAGPGGLSEGFNSLRDSNGHAVFESKAAIEMEASAVKTLVLRGAFRLLERDGLVPDSYYGYLRGEITKEALLASRLFGEAHADVAEETHQIELGPDNHELTDGIIAKAIGGSDNWALIGGPPCQAYSIVGRSRRKHDLLFEDDKKHFLYREYLHTIRRFKPSVFVMENVKGLLSSTHDGASMFDRILEDLRTADDGVEYDVYSLVHSSAPGDLSPKDFIIRAELYGVPQRRHRVILLGVRRDLGRVPSILKPWSMLNTVATAIGDMPPIRSVISRGGDSVENWLKVRQGAQRNVDDIVAAKTDSRYLAPDQGNKFIKSGQPMGPLSEESGRLGKWLSDARLGGVADHASRRHMTSDLERYHFAASFALKEDRSPRLKDLPISLLPDHKSATAEVAAFVDRFNVQVWNRPSSTIVSHMAKDGHYFIHPDPNQMRSLTVREAARLQTFPDNYAFEGNQTQKYVQVGNAVPPLLARQIGEIVRDLMSPLPTDSNEDDARRELHVEVAQAEIALDRMAFASSAPA</sequence>
<dbReference type="SUPFAM" id="SSF53335">
    <property type="entry name" value="S-adenosyl-L-methionine-dependent methyltransferases"/>
    <property type="match status" value="1"/>
</dbReference>
<evidence type="ECO:0000256" key="1">
    <source>
        <dbReference type="ARBA" id="ARBA00011975"/>
    </source>
</evidence>
<dbReference type="NCBIfam" id="TIGR00675">
    <property type="entry name" value="dcm"/>
    <property type="match status" value="1"/>
</dbReference>
<evidence type="ECO:0000256" key="7">
    <source>
        <dbReference type="RuleBase" id="RU000416"/>
    </source>
</evidence>
<keyword evidence="9" id="KW-1185">Reference proteome</keyword>
<dbReference type="PANTHER" id="PTHR10629">
    <property type="entry name" value="CYTOSINE-SPECIFIC METHYLTRANSFERASE"/>
    <property type="match status" value="1"/>
</dbReference>
<dbReference type="Proteomes" id="UP000246722">
    <property type="component" value="Unassembled WGS sequence"/>
</dbReference>
<evidence type="ECO:0000256" key="4">
    <source>
        <dbReference type="ARBA" id="ARBA00022691"/>
    </source>
</evidence>
<dbReference type="GO" id="GO:0003677">
    <property type="term" value="F:DNA binding"/>
    <property type="evidence" value="ECO:0007669"/>
    <property type="project" value="TreeGrafter"/>
</dbReference>
<evidence type="ECO:0000313" key="9">
    <source>
        <dbReference type="Proteomes" id="UP000246722"/>
    </source>
</evidence>
<dbReference type="GO" id="GO:0003886">
    <property type="term" value="F:DNA (cytosine-5-)-methyltransferase activity"/>
    <property type="evidence" value="ECO:0007669"/>
    <property type="project" value="UniProtKB-EC"/>
</dbReference>
<evidence type="ECO:0000256" key="2">
    <source>
        <dbReference type="ARBA" id="ARBA00022603"/>
    </source>
</evidence>
<dbReference type="GO" id="GO:0009307">
    <property type="term" value="P:DNA restriction-modification system"/>
    <property type="evidence" value="ECO:0007669"/>
    <property type="project" value="UniProtKB-KW"/>
</dbReference>
<evidence type="ECO:0000256" key="3">
    <source>
        <dbReference type="ARBA" id="ARBA00022679"/>
    </source>
</evidence>
<dbReference type="OrthoDB" id="9813719at2"/>
<dbReference type="PANTHER" id="PTHR10629:SF52">
    <property type="entry name" value="DNA (CYTOSINE-5)-METHYLTRANSFERASE 1"/>
    <property type="match status" value="1"/>
</dbReference>
<accession>A0A317ZP65</accession>
<evidence type="ECO:0000313" key="8">
    <source>
        <dbReference type="EMBL" id="PXA68292.1"/>
    </source>
</evidence>
<reference evidence="8 9" key="1">
    <citation type="submission" date="2018-05" db="EMBL/GenBank/DDBJ databases">
        <title>Genetic diversity of glacier-inhabiting Cryobacterium bacteria in China and description of Cryobacterium mengkeensis sp. nov. and Arthrobacter glacialis sp. nov.</title>
        <authorList>
            <person name="Liu Q."/>
            <person name="Xin Y.-H."/>
        </authorList>
    </citation>
    <scope>NUCLEOTIDE SEQUENCE [LARGE SCALE GENOMIC DNA]</scope>
    <source>
        <strain evidence="8 9">SK-1</strain>
    </source>
</reference>
<dbReference type="Gene3D" id="3.40.50.150">
    <property type="entry name" value="Vaccinia Virus protein VP39"/>
    <property type="match status" value="1"/>
</dbReference>
<dbReference type="Gene3D" id="3.90.120.10">
    <property type="entry name" value="DNA Methylase, subunit A, domain 2"/>
    <property type="match status" value="1"/>
</dbReference>
<comment type="caution">
    <text evidence="8">The sequence shown here is derived from an EMBL/GenBank/DDBJ whole genome shotgun (WGS) entry which is preliminary data.</text>
</comment>
<evidence type="ECO:0000256" key="6">
    <source>
        <dbReference type="PROSITE-ProRule" id="PRU01016"/>
    </source>
</evidence>
<gene>
    <name evidence="8" type="ORF">CTB96_16875</name>
</gene>
<evidence type="ECO:0000256" key="5">
    <source>
        <dbReference type="ARBA" id="ARBA00022747"/>
    </source>
</evidence>
<keyword evidence="5" id="KW-0680">Restriction system</keyword>
<dbReference type="EC" id="2.1.1.37" evidence="1"/>
<dbReference type="InterPro" id="IPR050390">
    <property type="entry name" value="C5-Methyltransferase"/>
</dbReference>
<dbReference type="PRINTS" id="PR00105">
    <property type="entry name" value="C5METTRFRASE"/>
</dbReference>
<dbReference type="GO" id="GO:0032259">
    <property type="term" value="P:methylation"/>
    <property type="evidence" value="ECO:0007669"/>
    <property type="project" value="UniProtKB-KW"/>
</dbReference>
<dbReference type="AlphaFoldDB" id="A0A317ZP65"/>
<proteinExistence type="inferred from homology"/>
<feature type="active site" evidence="6">
    <location>
        <position position="130"/>
    </location>
</feature>
<keyword evidence="3 6" id="KW-0808">Transferase</keyword>
<dbReference type="PROSITE" id="PS51679">
    <property type="entry name" value="SAM_MT_C5"/>
    <property type="match status" value="1"/>
</dbReference>